<evidence type="ECO:0000313" key="2">
    <source>
        <dbReference type="Proteomes" id="UP001327560"/>
    </source>
</evidence>
<sequence length="86" mass="10236">MEDGIRKKPISLRDEDYINKRVVFLRSYPLQWGKEEEDYKKEAVSLKNRLTAAIHWNRSINIDCMMMMDKIDSNKLAIDLKLHVLL</sequence>
<dbReference type="AlphaFoldDB" id="A0AAQ3KQ83"/>
<accession>A0AAQ3KQ83</accession>
<gene>
    <name evidence="1" type="ORF">Cni_G21145</name>
</gene>
<proteinExistence type="predicted"/>
<dbReference type="Proteomes" id="UP001327560">
    <property type="component" value="Chromosome 6"/>
</dbReference>
<dbReference type="EMBL" id="CP136895">
    <property type="protein sequence ID" value="WOL12379.1"/>
    <property type="molecule type" value="Genomic_DNA"/>
</dbReference>
<keyword evidence="2" id="KW-1185">Reference proteome</keyword>
<organism evidence="1 2">
    <name type="scientific">Canna indica</name>
    <name type="common">Indian-shot</name>
    <dbReference type="NCBI Taxonomy" id="4628"/>
    <lineage>
        <taxon>Eukaryota</taxon>
        <taxon>Viridiplantae</taxon>
        <taxon>Streptophyta</taxon>
        <taxon>Embryophyta</taxon>
        <taxon>Tracheophyta</taxon>
        <taxon>Spermatophyta</taxon>
        <taxon>Magnoliopsida</taxon>
        <taxon>Liliopsida</taxon>
        <taxon>Zingiberales</taxon>
        <taxon>Cannaceae</taxon>
        <taxon>Canna</taxon>
    </lineage>
</organism>
<reference evidence="1 2" key="1">
    <citation type="submission" date="2023-10" db="EMBL/GenBank/DDBJ databases">
        <title>Chromosome-scale genome assembly provides insights into flower coloration mechanisms of Canna indica.</title>
        <authorList>
            <person name="Li C."/>
        </authorList>
    </citation>
    <scope>NUCLEOTIDE SEQUENCE [LARGE SCALE GENOMIC DNA]</scope>
    <source>
        <tissue evidence="1">Flower</tissue>
    </source>
</reference>
<protein>
    <submittedName>
        <fullName evidence="1">Uncharacterized protein</fullName>
    </submittedName>
</protein>
<evidence type="ECO:0000313" key="1">
    <source>
        <dbReference type="EMBL" id="WOL12379.1"/>
    </source>
</evidence>
<name>A0AAQ3KQ83_9LILI</name>